<proteinExistence type="predicted"/>
<comment type="caution">
    <text evidence="1">The sequence shown here is derived from an EMBL/GenBank/DDBJ whole genome shotgun (WGS) entry which is preliminary data.</text>
</comment>
<evidence type="ECO:0000313" key="1">
    <source>
        <dbReference type="EMBL" id="NED97530.1"/>
    </source>
</evidence>
<keyword evidence="2" id="KW-1185">Reference proteome</keyword>
<protein>
    <submittedName>
        <fullName evidence="1">PAC2 family protein</fullName>
    </submittedName>
</protein>
<dbReference type="Pfam" id="PF09754">
    <property type="entry name" value="PAC2"/>
    <property type="match status" value="1"/>
</dbReference>
<organism evidence="1 2">
    <name type="scientific">Phytoactinopolyspora alkaliphila</name>
    <dbReference type="NCBI Taxonomy" id="1783498"/>
    <lineage>
        <taxon>Bacteria</taxon>
        <taxon>Bacillati</taxon>
        <taxon>Actinomycetota</taxon>
        <taxon>Actinomycetes</taxon>
        <taxon>Jiangellales</taxon>
        <taxon>Jiangellaceae</taxon>
        <taxon>Phytoactinopolyspora</taxon>
    </lineage>
</organism>
<dbReference type="InterPro" id="IPR038389">
    <property type="entry name" value="PSMG2_sf"/>
</dbReference>
<dbReference type="PIRSF" id="PIRSF028754">
    <property type="entry name" value="UCP028754"/>
    <property type="match status" value="1"/>
</dbReference>
<dbReference type="AlphaFoldDB" id="A0A6N9YRH0"/>
<dbReference type="Proteomes" id="UP000469185">
    <property type="component" value="Unassembled WGS sequence"/>
</dbReference>
<dbReference type="Gene3D" id="1.10.287.100">
    <property type="match status" value="1"/>
</dbReference>
<accession>A0A6N9YRH0</accession>
<dbReference type="SUPFAM" id="SSF159659">
    <property type="entry name" value="Cgl1923-like"/>
    <property type="match status" value="1"/>
</dbReference>
<gene>
    <name evidence="1" type="ORF">G1H11_19720</name>
</gene>
<dbReference type="InterPro" id="IPR008492">
    <property type="entry name" value="Rv2714-like"/>
</dbReference>
<name>A0A6N9YRH0_9ACTN</name>
<dbReference type="EMBL" id="JAAGOB010000012">
    <property type="protein sequence ID" value="NED97530.1"/>
    <property type="molecule type" value="Genomic_DNA"/>
</dbReference>
<sequence length="302" mass="32478">MPDSLYVLADDAPELDSPVLLYNLSGFVDAGRAGGGAVDHLVDSTGAQVLARFDTDRLVDYRARRPEMYFANGSFTGYEQPDLSLRLLHDDVGAPFLLLSGPEPDVMWEAFVAAVKELVDRFGVRLTVGFHGIPTATPHTRPIGISAYASRDGLVPEDQLLDMEIRVPGSAGSLLQYRLAEAGYDAVGLIARVPHYLAESEYPQASVSMLRSVSSVTGLLLPVGALVDASEKAEQMVSEQVAGNEQVARVVEALETQYDAFDGGESRGSLVAELKAMPTADEIGAEFERYLSEADPPDDIES</sequence>
<dbReference type="InterPro" id="IPR019151">
    <property type="entry name" value="Proteasome_assmbl_chaperone_2"/>
</dbReference>
<reference evidence="1 2" key="1">
    <citation type="submission" date="2020-02" db="EMBL/GenBank/DDBJ databases">
        <authorList>
            <person name="Li X.-J."/>
            <person name="Feng X.-M."/>
        </authorList>
    </citation>
    <scope>NUCLEOTIDE SEQUENCE [LARGE SCALE GENOMIC DNA]</scope>
    <source>
        <strain evidence="1 2">CGMCC 4.7225</strain>
    </source>
</reference>
<dbReference type="RefSeq" id="WP_163820317.1">
    <property type="nucleotide sequence ID" value="NZ_JAAGOB010000012.1"/>
</dbReference>
<evidence type="ECO:0000313" key="2">
    <source>
        <dbReference type="Proteomes" id="UP000469185"/>
    </source>
</evidence>
<dbReference type="Gene3D" id="3.40.50.10900">
    <property type="entry name" value="PAC-like subunit"/>
    <property type="match status" value="1"/>
</dbReference>